<dbReference type="Proteomes" id="UP000322234">
    <property type="component" value="Unassembled WGS sequence"/>
</dbReference>
<keyword evidence="1" id="KW-0732">Signal</keyword>
<dbReference type="EMBL" id="VBQZ03000001">
    <property type="protein sequence ID" value="MXQ79337.1"/>
    <property type="molecule type" value="Genomic_DNA"/>
</dbReference>
<comment type="caution">
    <text evidence="2">The sequence shown here is derived from an EMBL/GenBank/DDBJ whole genome shotgun (WGS) entry which is preliminary data.</text>
</comment>
<accession>A0A6B0QQS0</accession>
<keyword evidence="3" id="KW-1185">Reference proteome</keyword>
<feature type="signal peptide" evidence="1">
    <location>
        <begin position="1"/>
        <end position="20"/>
    </location>
</feature>
<proteinExistence type="predicted"/>
<name>A0A6B0QQS0_9CETA</name>
<evidence type="ECO:0000256" key="1">
    <source>
        <dbReference type="SAM" id="SignalP"/>
    </source>
</evidence>
<feature type="chain" id="PRO_5025497519" evidence="1">
    <location>
        <begin position="21"/>
        <end position="94"/>
    </location>
</feature>
<protein>
    <submittedName>
        <fullName evidence="2">Uncharacterized protein</fullName>
    </submittedName>
</protein>
<dbReference type="AlphaFoldDB" id="A0A6B0QQS0"/>
<reference evidence="2" key="1">
    <citation type="submission" date="2019-10" db="EMBL/GenBank/DDBJ databases">
        <title>The sequence and de novo assembly of the wild yak genome.</title>
        <authorList>
            <person name="Liu Y."/>
        </authorList>
    </citation>
    <scope>NUCLEOTIDE SEQUENCE [LARGE SCALE GENOMIC DNA]</scope>
    <source>
        <strain evidence="2">WY2019</strain>
    </source>
</reference>
<gene>
    <name evidence="2" type="ORF">E5288_WYG000235</name>
</gene>
<evidence type="ECO:0000313" key="2">
    <source>
        <dbReference type="EMBL" id="MXQ79337.1"/>
    </source>
</evidence>
<sequence length="94" mass="10602">MLPGGLLHQLLPLLLRLLWGLLQRPRGLLPPPHLQLQLVWLRWWEGLLPAEELLSAEVQLPEAMLPLGSPINPDFQEILSSHFTPGVLVFHLLG</sequence>
<evidence type="ECO:0000313" key="3">
    <source>
        <dbReference type="Proteomes" id="UP000322234"/>
    </source>
</evidence>
<organism evidence="2 3">
    <name type="scientific">Bos mutus</name>
    <name type="common">wild yak</name>
    <dbReference type="NCBI Taxonomy" id="72004"/>
    <lineage>
        <taxon>Eukaryota</taxon>
        <taxon>Metazoa</taxon>
        <taxon>Chordata</taxon>
        <taxon>Craniata</taxon>
        <taxon>Vertebrata</taxon>
        <taxon>Euteleostomi</taxon>
        <taxon>Mammalia</taxon>
        <taxon>Eutheria</taxon>
        <taxon>Laurasiatheria</taxon>
        <taxon>Artiodactyla</taxon>
        <taxon>Ruminantia</taxon>
        <taxon>Pecora</taxon>
        <taxon>Bovidae</taxon>
        <taxon>Bovinae</taxon>
        <taxon>Bos</taxon>
    </lineage>
</organism>